<dbReference type="RefSeq" id="WP_245136734.1">
    <property type="nucleotide sequence ID" value="NZ_CP128477.1"/>
</dbReference>
<evidence type="ECO:0000256" key="1">
    <source>
        <dbReference type="SAM" id="MobiDB-lite"/>
    </source>
</evidence>
<evidence type="ECO:0000313" key="3">
    <source>
        <dbReference type="Proteomes" id="UP001522662"/>
    </source>
</evidence>
<feature type="region of interest" description="Disordered" evidence="1">
    <location>
        <begin position="24"/>
        <end position="72"/>
    </location>
</feature>
<comment type="caution">
    <text evidence="2">The sequence shown here is derived from an EMBL/GenBank/DDBJ whole genome shotgun (WGS) entry which is preliminary data.</text>
</comment>
<gene>
    <name evidence="2" type="ORF">MKJ03_11530</name>
</gene>
<accession>A0ABT0D0N4</accession>
<keyword evidence="3" id="KW-1185">Reference proteome</keyword>
<name>A0ABT0D0N4_9HYPH</name>
<sequence length="72" mass="8265">MGDLLGNIVKDVVEGVLKEILKKSNRSGTTRRRKRQSRSATTGRFVRKTTKRVKAPARKQVSRRRTTAKRSR</sequence>
<dbReference type="EMBL" id="JALAYX010000003">
    <property type="protein sequence ID" value="MCJ8238962.1"/>
    <property type="molecule type" value="Genomic_DNA"/>
</dbReference>
<feature type="compositionally biased region" description="Basic residues" evidence="1">
    <location>
        <begin position="24"/>
        <end position="37"/>
    </location>
</feature>
<dbReference type="Proteomes" id="UP001522662">
    <property type="component" value="Unassembled WGS sequence"/>
</dbReference>
<protein>
    <submittedName>
        <fullName evidence="2">Uncharacterized protein</fullName>
    </submittedName>
</protein>
<organism evidence="2 3">
    <name type="scientific">Peteryoungia algae</name>
    <dbReference type="NCBI Taxonomy" id="2919917"/>
    <lineage>
        <taxon>Bacteria</taxon>
        <taxon>Pseudomonadati</taxon>
        <taxon>Pseudomonadota</taxon>
        <taxon>Alphaproteobacteria</taxon>
        <taxon>Hyphomicrobiales</taxon>
        <taxon>Rhizobiaceae</taxon>
        <taxon>Peteryoungia</taxon>
    </lineage>
</organism>
<evidence type="ECO:0000313" key="2">
    <source>
        <dbReference type="EMBL" id="MCJ8238962.1"/>
    </source>
</evidence>
<feature type="compositionally biased region" description="Basic residues" evidence="1">
    <location>
        <begin position="45"/>
        <end position="72"/>
    </location>
</feature>
<reference evidence="2 3" key="1">
    <citation type="submission" date="2022-03" db="EMBL/GenBank/DDBJ databases">
        <title>Rhizobium SSM4.3 sp. nov., isolated from Sediment (Gouqi Island).</title>
        <authorList>
            <person name="Chen G."/>
        </authorList>
    </citation>
    <scope>NUCLEOTIDE SEQUENCE [LARGE SCALE GENOMIC DNA]</scope>
    <source>
        <strain evidence="2 3">SSM4.3</strain>
    </source>
</reference>
<proteinExistence type="predicted"/>